<dbReference type="PANTHER" id="PTHR24260">
    <property type="match status" value="1"/>
</dbReference>
<proteinExistence type="predicted"/>
<dbReference type="Gene3D" id="2.40.10.10">
    <property type="entry name" value="Trypsin-like serine proteases"/>
    <property type="match status" value="2"/>
</dbReference>
<dbReference type="InterPro" id="IPR001254">
    <property type="entry name" value="Trypsin_dom"/>
</dbReference>
<evidence type="ECO:0000313" key="3">
    <source>
        <dbReference type="RefSeq" id="XP_023951596.2"/>
    </source>
</evidence>
<dbReference type="GO" id="GO:0004252">
    <property type="term" value="F:serine-type endopeptidase activity"/>
    <property type="evidence" value="ECO:0007669"/>
    <property type="project" value="InterPro"/>
</dbReference>
<dbReference type="GO" id="GO:0006508">
    <property type="term" value="P:proteolysis"/>
    <property type="evidence" value="ECO:0007669"/>
    <property type="project" value="InterPro"/>
</dbReference>
<dbReference type="RefSeq" id="XP_023951596.2">
    <property type="nucleotide sequence ID" value="XM_024095828.2"/>
</dbReference>
<sequence length="342" mass="39576">MYAVAGTEKYVKADELDHDKCTQAWRRKVVYTCVPAIYNLEYGDVVKWSYDDVAVVKVEKPFIFDDRHWSECSYSPAPILVNFDVNFEKPGTNAIVMGWGHTSEWRSPNSTTDLNQSELRYASVSILDTEECKKSFTDPKMGQQIEDFMICTYHGGIIDEYGVIKSRKLNDGEIYENLNKTQVPYNTSNTVDRKQFTNIKVQQNYTDDSHRNWSEITEFRRKGICQNDHGGPLVTWINGTEHVIGVASVFRVDRQSHCVGPFLYTSTAKNKDFIQCILEDLVHTDRRSPRRRSMCEQPKNGKGFIILRRYIKWTTNYEKDSVASNLNIQLRPQISISNYRGK</sequence>
<dbReference type="InterPro" id="IPR009003">
    <property type="entry name" value="Peptidase_S1_PA"/>
</dbReference>
<dbReference type="Proteomes" id="UP001652582">
    <property type="component" value="Chromosome 24"/>
</dbReference>
<dbReference type="PROSITE" id="PS50240">
    <property type="entry name" value="TRYPSIN_DOM"/>
    <property type="match status" value="1"/>
</dbReference>
<dbReference type="OrthoDB" id="7315458at2759"/>
<dbReference type="Pfam" id="PF00089">
    <property type="entry name" value="Trypsin"/>
    <property type="match status" value="1"/>
</dbReference>
<reference evidence="3" key="1">
    <citation type="submission" date="2025-08" db="UniProtKB">
        <authorList>
            <consortium name="RefSeq"/>
        </authorList>
    </citation>
    <scope>IDENTIFICATION</scope>
</reference>
<accession>A0A6J1P3S0</accession>
<organism evidence="2 3">
    <name type="scientific">Bicyclus anynana</name>
    <name type="common">Squinting bush brown butterfly</name>
    <dbReference type="NCBI Taxonomy" id="110368"/>
    <lineage>
        <taxon>Eukaryota</taxon>
        <taxon>Metazoa</taxon>
        <taxon>Ecdysozoa</taxon>
        <taxon>Arthropoda</taxon>
        <taxon>Hexapoda</taxon>
        <taxon>Insecta</taxon>
        <taxon>Pterygota</taxon>
        <taxon>Neoptera</taxon>
        <taxon>Endopterygota</taxon>
        <taxon>Lepidoptera</taxon>
        <taxon>Glossata</taxon>
        <taxon>Ditrysia</taxon>
        <taxon>Papilionoidea</taxon>
        <taxon>Nymphalidae</taxon>
        <taxon>Satyrinae</taxon>
        <taxon>Satyrini</taxon>
        <taxon>Mycalesina</taxon>
        <taxon>Bicyclus</taxon>
    </lineage>
</organism>
<keyword evidence="2" id="KW-1185">Reference proteome</keyword>
<dbReference type="InterPro" id="IPR051333">
    <property type="entry name" value="CLIP_Serine_Protease"/>
</dbReference>
<evidence type="ECO:0000313" key="2">
    <source>
        <dbReference type="Proteomes" id="UP001652582"/>
    </source>
</evidence>
<gene>
    <name evidence="3" type="primary">LOC112055639</name>
</gene>
<evidence type="ECO:0000259" key="1">
    <source>
        <dbReference type="PROSITE" id="PS50240"/>
    </source>
</evidence>
<dbReference type="InterPro" id="IPR043504">
    <property type="entry name" value="Peptidase_S1_PA_chymotrypsin"/>
</dbReference>
<dbReference type="PANTHER" id="PTHR24260:SF136">
    <property type="entry name" value="GH08193P-RELATED"/>
    <property type="match status" value="1"/>
</dbReference>
<feature type="domain" description="Peptidase S1" evidence="1">
    <location>
        <begin position="50"/>
        <end position="319"/>
    </location>
</feature>
<dbReference type="SUPFAM" id="SSF50494">
    <property type="entry name" value="Trypsin-like serine proteases"/>
    <property type="match status" value="2"/>
</dbReference>
<dbReference type="AlphaFoldDB" id="A0A6J1P3S0"/>
<dbReference type="GeneID" id="112055639"/>
<protein>
    <submittedName>
        <fullName evidence="3">Uncharacterized protein LOC112055639</fullName>
    </submittedName>
</protein>
<dbReference type="KEGG" id="bany:112055639"/>
<name>A0A6J1P3S0_BICAN</name>